<dbReference type="Proteomes" id="UP001524460">
    <property type="component" value="Unassembled WGS sequence"/>
</dbReference>
<evidence type="ECO:0000313" key="2">
    <source>
        <dbReference type="Proteomes" id="UP001524460"/>
    </source>
</evidence>
<organism evidence="1 2">
    <name type="scientific">Photobacterium pectinilyticum</name>
    <dbReference type="NCBI Taxonomy" id="2906793"/>
    <lineage>
        <taxon>Bacteria</taxon>
        <taxon>Pseudomonadati</taxon>
        <taxon>Pseudomonadota</taxon>
        <taxon>Gammaproteobacteria</taxon>
        <taxon>Vibrionales</taxon>
        <taxon>Vibrionaceae</taxon>
        <taxon>Photobacterium</taxon>
    </lineage>
</organism>
<dbReference type="RefSeq" id="WP_255044688.1">
    <property type="nucleotide sequence ID" value="NZ_JANEYT010000079.1"/>
</dbReference>
<evidence type="ECO:0000313" key="1">
    <source>
        <dbReference type="EMBL" id="MCQ1060608.1"/>
    </source>
</evidence>
<keyword evidence="2" id="KW-1185">Reference proteome</keyword>
<proteinExistence type="predicted"/>
<reference evidence="1 2" key="1">
    <citation type="submission" date="2022-07" db="EMBL/GenBank/DDBJ databases">
        <title>Photobacterium pectinilyticum sp. nov., a marine bacterium isolated from surface seawater of Qingdao offshore.</title>
        <authorList>
            <person name="Wang X."/>
        </authorList>
    </citation>
    <scope>NUCLEOTIDE SEQUENCE [LARGE SCALE GENOMIC DNA]</scope>
    <source>
        <strain evidence="1 2">ZSDE20</strain>
    </source>
</reference>
<accession>A0ABT1N774</accession>
<comment type="caution">
    <text evidence="1">The sequence shown here is derived from an EMBL/GenBank/DDBJ whole genome shotgun (WGS) entry which is preliminary data.</text>
</comment>
<dbReference type="EMBL" id="JANEYT010000079">
    <property type="protein sequence ID" value="MCQ1060608.1"/>
    <property type="molecule type" value="Genomic_DNA"/>
</dbReference>
<dbReference type="Pfam" id="PF06666">
    <property type="entry name" value="DUF1173"/>
    <property type="match status" value="1"/>
</dbReference>
<protein>
    <submittedName>
        <fullName evidence="1">DUF1173 family protein</fullName>
    </submittedName>
</protein>
<sequence>MKIALVYKNDPSLVVDRISEPWRLKDAYRNSSASQHLLQCIYEKQQHLLCHCNPTPALMFVRYARERYTLVNHPVSGQHSQNCPLYSDIKGSIEHGVGADTIKESETGFERFVYHLKSSEGQSSSRIFSGDTKGIMKTSATA</sequence>
<name>A0ABT1N774_9GAMM</name>
<gene>
    <name evidence="1" type="ORF">NHN17_21415</name>
</gene>
<dbReference type="InterPro" id="IPR009553">
    <property type="entry name" value="DUF1173"/>
</dbReference>